<dbReference type="AlphaFoldDB" id="A0A2S4UBL4"/>
<keyword evidence="3" id="KW-1185">Reference proteome</keyword>
<name>A0A2S4UBL4_9BASI</name>
<evidence type="ECO:0000256" key="1">
    <source>
        <dbReference type="SAM" id="MobiDB-lite"/>
    </source>
</evidence>
<feature type="region of interest" description="Disordered" evidence="1">
    <location>
        <begin position="20"/>
        <end position="99"/>
    </location>
</feature>
<comment type="caution">
    <text evidence="2">The sequence shown here is derived from an EMBL/GenBank/DDBJ whole genome shotgun (WGS) entry which is preliminary data.</text>
</comment>
<gene>
    <name evidence="2" type="ORF">PSHT_16080</name>
</gene>
<organism evidence="2 3">
    <name type="scientific">Puccinia striiformis</name>
    <dbReference type="NCBI Taxonomy" id="27350"/>
    <lineage>
        <taxon>Eukaryota</taxon>
        <taxon>Fungi</taxon>
        <taxon>Dikarya</taxon>
        <taxon>Basidiomycota</taxon>
        <taxon>Pucciniomycotina</taxon>
        <taxon>Pucciniomycetes</taxon>
        <taxon>Pucciniales</taxon>
        <taxon>Pucciniaceae</taxon>
        <taxon>Puccinia</taxon>
    </lineage>
</organism>
<evidence type="ECO:0000313" key="3">
    <source>
        <dbReference type="Proteomes" id="UP000238274"/>
    </source>
</evidence>
<feature type="compositionally biased region" description="Polar residues" evidence="1">
    <location>
        <begin position="51"/>
        <end position="62"/>
    </location>
</feature>
<dbReference type="EMBL" id="PKSM01000469">
    <property type="protein sequence ID" value="POV94672.1"/>
    <property type="molecule type" value="Genomic_DNA"/>
</dbReference>
<sequence>MGNRRGDEEHQVDSCVVLPATIDRSEQLDISPALRHRPPLRYPDSERKNLRTQFPSEPSSSYPLPVPTGTPYFDQGTDRRSIKSKKPLKSRNVDDKGKENIPIAATHRRRTGTRAGTILLPIPLRPQFVEVPCEFNSIQFHFLLLRGQSSTTPIPLAYETQL</sequence>
<dbReference type="Proteomes" id="UP000238274">
    <property type="component" value="Unassembled WGS sequence"/>
</dbReference>
<proteinExistence type="predicted"/>
<reference evidence="3" key="2">
    <citation type="journal article" date="2018" name="BMC Genomics">
        <title>Genomic insights into host adaptation between the wheat stripe rust pathogen (Puccinia striiformis f. sp. tritici) and the barley stripe rust pathogen (Puccinia striiformis f. sp. hordei).</title>
        <authorList>
            <person name="Xia C."/>
            <person name="Wang M."/>
            <person name="Yin C."/>
            <person name="Cornejo O.E."/>
            <person name="Hulbert S.H."/>
            <person name="Chen X."/>
        </authorList>
    </citation>
    <scope>NUCLEOTIDE SEQUENCE [LARGE SCALE GENOMIC DNA]</scope>
    <source>
        <strain evidence="3">93TX-2</strain>
    </source>
</reference>
<dbReference type="VEuPathDB" id="FungiDB:PSTT_12366"/>
<reference evidence="3" key="3">
    <citation type="journal article" date="2018" name="Mol. Plant Microbe Interact.">
        <title>Genome sequence resources for the wheat stripe rust pathogen (Puccinia striiformis f. sp. tritici) and the barley stripe rust pathogen (Puccinia striiformis f. sp. hordei).</title>
        <authorList>
            <person name="Xia C."/>
            <person name="Wang M."/>
            <person name="Yin C."/>
            <person name="Cornejo O.E."/>
            <person name="Hulbert S.H."/>
            <person name="Chen X."/>
        </authorList>
    </citation>
    <scope>NUCLEOTIDE SEQUENCE [LARGE SCALE GENOMIC DNA]</scope>
    <source>
        <strain evidence="3">93TX-2</strain>
    </source>
</reference>
<protein>
    <submittedName>
        <fullName evidence="2">Uncharacterized protein</fullName>
    </submittedName>
</protein>
<dbReference type="VEuPathDB" id="FungiDB:PSHT_16080"/>
<reference evidence="2 3" key="1">
    <citation type="submission" date="2017-12" db="EMBL/GenBank/DDBJ databases">
        <title>Gene loss provides genomic basis for host adaptation in cereal stripe rust fungi.</title>
        <authorList>
            <person name="Xia C."/>
        </authorList>
    </citation>
    <scope>NUCLEOTIDE SEQUENCE [LARGE SCALE GENOMIC DNA]</scope>
    <source>
        <strain evidence="2 3">93TX-2</strain>
    </source>
</reference>
<accession>A0A2S4UBL4</accession>
<evidence type="ECO:0000313" key="2">
    <source>
        <dbReference type="EMBL" id="POV94672.1"/>
    </source>
</evidence>